<evidence type="ECO:0000259" key="1">
    <source>
        <dbReference type="Pfam" id="PF00534"/>
    </source>
</evidence>
<dbReference type="Proteomes" id="UP000823631">
    <property type="component" value="Unassembled WGS sequence"/>
</dbReference>
<dbReference type="AlphaFoldDB" id="A0A9D9D9K1"/>
<dbReference type="CDD" id="cd03801">
    <property type="entry name" value="GT4_PimA-like"/>
    <property type="match status" value="1"/>
</dbReference>
<dbReference type="InterPro" id="IPR001296">
    <property type="entry name" value="Glyco_trans_1"/>
</dbReference>
<protein>
    <submittedName>
        <fullName evidence="2">Glycosyltransferase family 4 protein</fullName>
    </submittedName>
</protein>
<proteinExistence type="predicted"/>
<dbReference type="SUPFAM" id="SSF53756">
    <property type="entry name" value="UDP-Glycosyltransferase/glycogen phosphorylase"/>
    <property type="match status" value="1"/>
</dbReference>
<organism evidence="2 3">
    <name type="scientific">Candidatus Avisuccinivibrio stercorigallinarum</name>
    <dbReference type="NCBI Taxonomy" id="2840704"/>
    <lineage>
        <taxon>Bacteria</taxon>
        <taxon>Pseudomonadati</taxon>
        <taxon>Pseudomonadota</taxon>
        <taxon>Gammaproteobacteria</taxon>
        <taxon>Aeromonadales</taxon>
        <taxon>Succinivibrionaceae</taxon>
        <taxon>Succinivibrionaceae incertae sedis</taxon>
        <taxon>Candidatus Avisuccinivibrio</taxon>
    </lineage>
</organism>
<reference evidence="2" key="2">
    <citation type="journal article" date="2021" name="PeerJ">
        <title>Extensive microbial diversity within the chicken gut microbiome revealed by metagenomics and culture.</title>
        <authorList>
            <person name="Gilroy R."/>
            <person name="Ravi A."/>
            <person name="Getino M."/>
            <person name="Pursley I."/>
            <person name="Horton D.L."/>
            <person name="Alikhan N.F."/>
            <person name="Baker D."/>
            <person name="Gharbi K."/>
            <person name="Hall N."/>
            <person name="Watson M."/>
            <person name="Adriaenssens E.M."/>
            <person name="Foster-Nyarko E."/>
            <person name="Jarju S."/>
            <person name="Secka A."/>
            <person name="Antonio M."/>
            <person name="Oren A."/>
            <person name="Chaudhuri R.R."/>
            <person name="La Ragione R."/>
            <person name="Hildebrand F."/>
            <person name="Pallen M.J."/>
        </authorList>
    </citation>
    <scope>NUCLEOTIDE SEQUENCE</scope>
    <source>
        <strain evidence="2">17213</strain>
    </source>
</reference>
<name>A0A9D9D9K1_9GAMM</name>
<evidence type="ECO:0000313" key="3">
    <source>
        <dbReference type="Proteomes" id="UP000823631"/>
    </source>
</evidence>
<feature type="domain" description="Glycosyl transferase family 1" evidence="1">
    <location>
        <begin position="170"/>
        <end position="329"/>
    </location>
</feature>
<evidence type="ECO:0000313" key="2">
    <source>
        <dbReference type="EMBL" id="MBO8414857.1"/>
    </source>
</evidence>
<dbReference type="Gene3D" id="3.40.50.2000">
    <property type="entry name" value="Glycogen Phosphorylase B"/>
    <property type="match status" value="2"/>
</dbReference>
<dbReference type="PANTHER" id="PTHR12526">
    <property type="entry name" value="GLYCOSYLTRANSFERASE"/>
    <property type="match status" value="1"/>
</dbReference>
<dbReference type="GO" id="GO:1901135">
    <property type="term" value="P:carbohydrate derivative metabolic process"/>
    <property type="evidence" value="ECO:0007669"/>
    <property type="project" value="UniProtKB-ARBA"/>
</dbReference>
<gene>
    <name evidence="2" type="ORF">IAB19_00540</name>
</gene>
<dbReference type="GO" id="GO:0016757">
    <property type="term" value="F:glycosyltransferase activity"/>
    <property type="evidence" value="ECO:0007669"/>
    <property type="project" value="InterPro"/>
</dbReference>
<accession>A0A9D9D9K1</accession>
<dbReference type="Pfam" id="PF00534">
    <property type="entry name" value="Glycos_transf_1"/>
    <property type="match status" value="1"/>
</dbReference>
<dbReference type="EMBL" id="JADINH010000006">
    <property type="protein sequence ID" value="MBO8414857.1"/>
    <property type="molecule type" value="Genomic_DNA"/>
</dbReference>
<reference evidence="2" key="1">
    <citation type="submission" date="2020-10" db="EMBL/GenBank/DDBJ databases">
        <authorList>
            <person name="Gilroy R."/>
        </authorList>
    </citation>
    <scope>NUCLEOTIDE SEQUENCE</scope>
    <source>
        <strain evidence="2">17213</strain>
    </source>
</reference>
<comment type="caution">
    <text evidence="2">The sequence shown here is derived from an EMBL/GenBank/DDBJ whole genome shotgun (WGS) entry which is preliminary data.</text>
</comment>
<sequence>MAAICLAHVNLAHGFRGGERQTELLIRALYEQYQLQQFLVCREDSPLIEHLKDLPGLEIIKLKDKPDARLFGHKALGSRAIIMHAHEARAAQWVYLHSLFYKVPYIITRRVPEKIRDNALNRKINTKAAALVAISNAIAKGLQAQFNRTIEIIPSVNAGFTVNEAESANIKAQYADYFVVGQIGALVDRHKGQGTTLQAAALLKEKIPNLKLVFLGSGEDEASLQAKAQELGVDADFPGFKTNVADYIPAFDVFAFPSNYEGLGSVLLDVMAADVPVVAGNTGGIPDIVKDGVSGLLIEPGDAQALAAGILRLKEDESLRNRLTAGGRAMVKSHSPEVMAESYFRLYQSIIKIN</sequence>